<feature type="domain" description="HTH tetR-type" evidence="5">
    <location>
        <begin position="5"/>
        <end position="65"/>
    </location>
</feature>
<dbReference type="Gene3D" id="1.10.357.10">
    <property type="entry name" value="Tetracycline Repressor, domain 2"/>
    <property type="match status" value="1"/>
</dbReference>
<dbReference type="InterPro" id="IPR050624">
    <property type="entry name" value="HTH-type_Tx_Regulator"/>
</dbReference>
<proteinExistence type="predicted"/>
<evidence type="ECO:0000259" key="5">
    <source>
        <dbReference type="PROSITE" id="PS50977"/>
    </source>
</evidence>
<dbReference type="SUPFAM" id="SSF46689">
    <property type="entry name" value="Homeodomain-like"/>
    <property type="match status" value="1"/>
</dbReference>
<evidence type="ECO:0000313" key="6">
    <source>
        <dbReference type="EMBL" id="TGG88796.1"/>
    </source>
</evidence>
<feature type="DNA-binding region" description="H-T-H motif" evidence="4">
    <location>
        <begin position="28"/>
        <end position="47"/>
    </location>
</feature>
<dbReference type="AlphaFoldDB" id="A0A4Z0W4Q1"/>
<dbReference type="PROSITE" id="PS50977">
    <property type="entry name" value="HTH_TETR_2"/>
    <property type="match status" value="1"/>
</dbReference>
<evidence type="ECO:0000313" key="7">
    <source>
        <dbReference type="Proteomes" id="UP000297288"/>
    </source>
</evidence>
<name>A0A4Z0W4Q1_9BACT</name>
<dbReference type="OrthoDB" id="9812484at2"/>
<dbReference type="SUPFAM" id="SSF48498">
    <property type="entry name" value="Tetracyclin repressor-like, C-terminal domain"/>
    <property type="match status" value="1"/>
</dbReference>
<dbReference type="Pfam" id="PF00440">
    <property type="entry name" value="TetR_N"/>
    <property type="match status" value="1"/>
</dbReference>
<evidence type="ECO:0000256" key="3">
    <source>
        <dbReference type="ARBA" id="ARBA00023163"/>
    </source>
</evidence>
<protein>
    <submittedName>
        <fullName evidence="6">TetR/AcrR family transcriptional regulator</fullName>
    </submittedName>
</protein>
<dbReference type="InterPro" id="IPR001647">
    <property type="entry name" value="HTH_TetR"/>
</dbReference>
<evidence type="ECO:0000256" key="1">
    <source>
        <dbReference type="ARBA" id="ARBA00023015"/>
    </source>
</evidence>
<keyword evidence="3" id="KW-0804">Transcription</keyword>
<keyword evidence="2 4" id="KW-0238">DNA-binding</keyword>
<reference evidence="6 7" key="1">
    <citation type="submission" date="2019-04" db="EMBL/GenBank/DDBJ databases">
        <title>Draft genome sequence data and analysis of a Fermenting Bacterium, Geotoga petraea strain HO-Geo1, isolated from heavy-oil petroleum reservoir in Russia.</title>
        <authorList>
            <person name="Grouzdev D.S."/>
            <person name="Semenova E.M."/>
            <person name="Sokolova D.S."/>
            <person name="Tourova T.P."/>
            <person name="Poltaraus A.B."/>
            <person name="Nazina T.N."/>
        </authorList>
    </citation>
    <scope>NUCLEOTIDE SEQUENCE [LARGE SCALE GENOMIC DNA]</scope>
    <source>
        <strain evidence="6 7">HO-Geo1</strain>
    </source>
</reference>
<dbReference type="PRINTS" id="PR00455">
    <property type="entry name" value="HTHTETR"/>
</dbReference>
<dbReference type="FunFam" id="1.10.10.60:FF:000141">
    <property type="entry name" value="TetR family transcriptional regulator"/>
    <property type="match status" value="1"/>
</dbReference>
<gene>
    <name evidence="6" type="ORF">E4650_00955</name>
</gene>
<comment type="caution">
    <text evidence="6">The sequence shown here is derived from an EMBL/GenBank/DDBJ whole genome shotgun (WGS) entry which is preliminary data.</text>
</comment>
<dbReference type="Proteomes" id="UP000297288">
    <property type="component" value="Unassembled WGS sequence"/>
</dbReference>
<evidence type="ECO:0000256" key="2">
    <source>
        <dbReference type="ARBA" id="ARBA00023125"/>
    </source>
</evidence>
<dbReference type="GO" id="GO:0003677">
    <property type="term" value="F:DNA binding"/>
    <property type="evidence" value="ECO:0007669"/>
    <property type="project" value="UniProtKB-UniRule"/>
</dbReference>
<accession>A0A4Z0W4Q1</accession>
<dbReference type="RefSeq" id="WP_135402443.1">
    <property type="nucleotide sequence ID" value="NZ_SRME01000001.1"/>
</dbReference>
<keyword evidence="1" id="KW-0805">Transcription regulation</keyword>
<dbReference type="InterPro" id="IPR009057">
    <property type="entry name" value="Homeodomain-like_sf"/>
</dbReference>
<organism evidence="6 7">
    <name type="scientific">Geotoga petraea</name>
    <dbReference type="NCBI Taxonomy" id="28234"/>
    <lineage>
        <taxon>Bacteria</taxon>
        <taxon>Thermotogati</taxon>
        <taxon>Thermotogota</taxon>
        <taxon>Thermotogae</taxon>
        <taxon>Petrotogales</taxon>
        <taxon>Petrotogaceae</taxon>
        <taxon>Geotoga</taxon>
    </lineage>
</organism>
<dbReference type="PANTHER" id="PTHR43479">
    <property type="entry name" value="ACREF/ENVCD OPERON REPRESSOR-RELATED"/>
    <property type="match status" value="1"/>
</dbReference>
<sequence>MNNKEDKYKKIIEAAEKLFFENNYEEVSMSKIAKNAGIAKGTLYLYFSSKKDLYFSVVLKALDIIEDIIKNNVSKAKNGLEKVVSMGKAYIEFSNNYPDYYSLIANYEGQKAKLSTEDPLVKLSYSKSEQLFDHLKKLIQLGIKDKSIREDIDPEKFAMVLWSQTTGLVQQVKLREVLFKNWSGAKPLDILNYYIEITQKTLQKTN</sequence>
<evidence type="ECO:0000256" key="4">
    <source>
        <dbReference type="PROSITE-ProRule" id="PRU00335"/>
    </source>
</evidence>
<dbReference type="PANTHER" id="PTHR43479:SF11">
    <property type="entry name" value="ACREF_ENVCD OPERON REPRESSOR-RELATED"/>
    <property type="match status" value="1"/>
</dbReference>
<dbReference type="InterPro" id="IPR036271">
    <property type="entry name" value="Tet_transcr_reg_TetR-rel_C_sf"/>
</dbReference>
<dbReference type="EMBL" id="SRME01000001">
    <property type="protein sequence ID" value="TGG88796.1"/>
    <property type="molecule type" value="Genomic_DNA"/>
</dbReference>